<dbReference type="SUPFAM" id="SSF51735">
    <property type="entry name" value="NAD(P)-binding Rossmann-fold domains"/>
    <property type="match status" value="1"/>
</dbReference>
<evidence type="ECO:0000313" key="4">
    <source>
        <dbReference type="Proteomes" id="UP001596455"/>
    </source>
</evidence>
<dbReference type="InterPro" id="IPR003777">
    <property type="entry name" value="XdhC_CoxI"/>
</dbReference>
<dbReference type="PANTHER" id="PTHR30388">
    <property type="entry name" value="ALDEHYDE OXIDOREDUCTASE MOLYBDENUM COFACTOR ASSEMBLY PROTEIN"/>
    <property type="match status" value="1"/>
</dbReference>
<evidence type="ECO:0000313" key="3">
    <source>
        <dbReference type="EMBL" id="MFC7407096.1"/>
    </source>
</evidence>
<comment type="caution">
    <text evidence="3">The sequence shown here is derived from an EMBL/GenBank/DDBJ whole genome shotgun (WGS) entry which is preliminary data.</text>
</comment>
<dbReference type="EMBL" id="JBHTCQ010000005">
    <property type="protein sequence ID" value="MFC7407096.1"/>
    <property type="molecule type" value="Genomic_DNA"/>
</dbReference>
<feature type="domain" description="XdhC- CoxI" evidence="1">
    <location>
        <begin position="12"/>
        <end position="70"/>
    </location>
</feature>
<name>A0ABW2QC85_9MICO</name>
<dbReference type="PANTHER" id="PTHR30388:SF6">
    <property type="entry name" value="XANTHINE DEHYDROGENASE SUBUNIT A-RELATED"/>
    <property type="match status" value="1"/>
</dbReference>
<protein>
    <submittedName>
        <fullName evidence="3">Xanthine dehydrogenase accessory protein XdhC</fullName>
    </submittedName>
</protein>
<proteinExistence type="predicted"/>
<dbReference type="InterPro" id="IPR036291">
    <property type="entry name" value="NAD(P)-bd_dom_sf"/>
</dbReference>
<feature type="domain" description="XdhC Rossmann" evidence="2">
    <location>
        <begin position="109"/>
        <end position="256"/>
    </location>
</feature>
<reference evidence="4" key="1">
    <citation type="journal article" date="2019" name="Int. J. Syst. Evol. Microbiol.">
        <title>The Global Catalogue of Microorganisms (GCM) 10K type strain sequencing project: providing services to taxonomists for standard genome sequencing and annotation.</title>
        <authorList>
            <consortium name="The Broad Institute Genomics Platform"/>
            <consortium name="The Broad Institute Genome Sequencing Center for Infectious Disease"/>
            <person name="Wu L."/>
            <person name="Ma J."/>
        </authorList>
    </citation>
    <scope>NUCLEOTIDE SEQUENCE [LARGE SCALE GENOMIC DNA]</scope>
    <source>
        <strain evidence="4">JCM 1490</strain>
    </source>
</reference>
<accession>A0ABW2QC85</accession>
<dbReference type="Pfam" id="PF02625">
    <property type="entry name" value="XdhC_CoxI"/>
    <property type="match status" value="1"/>
</dbReference>
<evidence type="ECO:0000259" key="2">
    <source>
        <dbReference type="Pfam" id="PF13478"/>
    </source>
</evidence>
<sequence length="279" mass="28987">MDWLEALRRSRTDGRDAVLVTVVTVRGHAPRDAGAKMVVTAEDCHDSIGGGNLEATAVGRAREILAAGSRAPETMEMTLNERVTTRHGRQCCGGVVTVLLEPLPARPTVAIFGAGHVGLELGRILARHPLALRLVDSRPGQVRAAQALAGQVADVRADHAPAPETVLAALPGGAHVYVMTHDHAEDMVLCDAALRRGDLGTVGLIGSSAKWARFRKRLVEGGHEPAAVDTVTCPIGLPALVGKSPAVIAVSVAADLLLRLEADAAPAGPHDVGDLAVLP</sequence>
<evidence type="ECO:0000259" key="1">
    <source>
        <dbReference type="Pfam" id="PF02625"/>
    </source>
</evidence>
<gene>
    <name evidence="3" type="primary">xdhC</name>
    <name evidence="3" type="ORF">ACFQQL_18410</name>
</gene>
<dbReference type="InterPro" id="IPR052698">
    <property type="entry name" value="MoCofactor_Util/Proc"/>
</dbReference>
<dbReference type="RefSeq" id="WP_382396627.1">
    <property type="nucleotide sequence ID" value="NZ_JBHTCQ010000005.1"/>
</dbReference>
<dbReference type="Pfam" id="PF13478">
    <property type="entry name" value="XdhC_C"/>
    <property type="match status" value="1"/>
</dbReference>
<keyword evidence="4" id="KW-1185">Reference proteome</keyword>
<organism evidence="3 4">
    <name type="scientific">Georgenia alba</name>
    <dbReference type="NCBI Taxonomy" id="2233858"/>
    <lineage>
        <taxon>Bacteria</taxon>
        <taxon>Bacillati</taxon>
        <taxon>Actinomycetota</taxon>
        <taxon>Actinomycetes</taxon>
        <taxon>Micrococcales</taxon>
        <taxon>Bogoriellaceae</taxon>
        <taxon>Georgenia</taxon>
    </lineage>
</organism>
<dbReference type="Proteomes" id="UP001596455">
    <property type="component" value="Unassembled WGS sequence"/>
</dbReference>
<dbReference type="InterPro" id="IPR014308">
    <property type="entry name" value="Xanthine_DH_XdhC"/>
</dbReference>
<dbReference type="NCBIfam" id="TIGR02964">
    <property type="entry name" value="xanthine_xdhC"/>
    <property type="match status" value="1"/>
</dbReference>
<dbReference type="Gene3D" id="3.40.50.720">
    <property type="entry name" value="NAD(P)-binding Rossmann-like Domain"/>
    <property type="match status" value="1"/>
</dbReference>
<dbReference type="InterPro" id="IPR027051">
    <property type="entry name" value="XdhC_Rossmann_dom"/>
</dbReference>